<feature type="region of interest" description="Disordered" evidence="1">
    <location>
        <begin position="126"/>
        <end position="152"/>
    </location>
</feature>
<name>A0A9X1D485_9HYPH</name>
<feature type="region of interest" description="Disordered" evidence="1">
    <location>
        <begin position="1"/>
        <end position="29"/>
    </location>
</feature>
<feature type="region of interest" description="Disordered" evidence="1">
    <location>
        <begin position="327"/>
        <end position="349"/>
    </location>
</feature>
<gene>
    <name evidence="2" type="ORF">J1C56_02130</name>
</gene>
<reference evidence="2" key="1">
    <citation type="journal article" date="2021" name="Microorganisms">
        <title>Phylogenomic Reconstruction and Metabolic Potential of the Genus Aminobacter.</title>
        <authorList>
            <person name="Artuso I."/>
            <person name="Turrini P."/>
            <person name="Pirolo M."/>
            <person name="Lugli G.A."/>
            <person name="Ventura M."/>
            <person name="Visca P."/>
        </authorList>
    </citation>
    <scope>NUCLEOTIDE SEQUENCE</scope>
    <source>
        <strain evidence="2">LMG 26462</strain>
    </source>
</reference>
<reference evidence="2" key="2">
    <citation type="submission" date="2021-03" db="EMBL/GenBank/DDBJ databases">
        <authorList>
            <person name="Artuso I."/>
            <person name="Turrini P."/>
            <person name="Pirolo M."/>
            <person name="Lugli G.A."/>
            <person name="Ventura M."/>
            <person name="Visca P."/>
        </authorList>
    </citation>
    <scope>NUCLEOTIDE SEQUENCE</scope>
    <source>
        <strain evidence="2">LMG 26462</strain>
    </source>
</reference>
<sequence>MVALPQTAPIPTERPATLPGGTFMPGREPTEPVMPVAAPSPEMTNPQNPLMQLLGGGGAGGDFRQMIRAAGAGMANLGNSGGDPFVSFGRGFGGASEYYTAKEQNEVKLAADRRREEIAERAQSLQERKAAADAKAGTSETGLAPQMMRNPDTGETIYVQPTRDGRLIKSNVPDGFIPYDPYAKALATGSGTAAGKARGEAQATYRSMSSKMPGLETVITKLDGLAKKATYTLAGQGLDAGMKQAGMEPREAAVARSEYIATVDNQILPLLRDTFGAAFTVKEGDTLRATLGDPDKTPAEKQVVLRAFIEQKRRDIEGLAAEAGISEISPSAGGVSGTGEGLSDPLGIR</sequence>
<keyword evidence="3" id="KW-1185">Reference proteome</keyword>
<evidence type="ECO:0000313" key="3">
    <source>
        <dbReference type="Proteomes" id="UP001138921"/>
    </source>
</evidence>
<evidence type="ECO:0000313" key="2">
    <source>
        <dbReference type="EMBL" id="MBT1154383.1"/>
    </source>
</evidence>
<protein>
    <submittedName>
        <fullName evidence="2">Uncharacterized protein</fullName>
    </submittedName>
</protein>
<evidence type="ECO:0000256" key="1">
    <source>
        <dbReference type="SAM" id="MobiDB-lite"/>
    </source>
</evidence>
<proteinExistence type="predicted"/>
<accession>A0A9X1D485</accession>
<dbReference type="AlphaFoldDB" id="A0A9X1D485"/>
<dbReference type="Proteomes" id="UP001138921">
    <property type="component" value="Unassembled WGS sequence"/>
</dbReference>
<organism evidence="2 3">
    <name type="scientific">Aminobacter anthyllidis</name>
    <dbReference type="NCBI Taxonomy" id="1035067"/>
    <lineage>
        <taxon>Bacteria</taxon>
        <taxon>Pseudomonadati</taxon>
        <taxon>Pseudomonadota</taxon>
        <taxon>Alphaproteobacteria</taxon>
        <taxon>Hyphomicrobiales</taxon>
        <taxon>Phyllobacteriaceae</taxon>
        <taxon>Aminobacter</taxon>
    </lineage>
</organism>
<comment type="caution">
    <text evidence="2">The sequence shown here is derived from an EMBL/GenBank/DDBJ whole genome shotgun (WGS) entry which is preliminary data.</text>
</comment>
<dbReference type="RefSeq" id="WP_214385551.1">
    <property type="nucleotide sequence ID" value="NZ_JAFLWW010000001.1"/>
</dbReference>
<dbReference type="EMBL" id="JAFLWW010000001">
    <property type="protein sequence ID" value="MBT1154383.1"/>
    <property type="molecule type" value="Genomic_DNA"/>
</dbReference>